<evidence type="ECO:0000256" key="2">
    <source>
        <dbReference type="SAM" id="Phobius"/>
    </source>
</evidence>
<reference evidence="3 4" key="1">
    <citation type="journal article" date="2010" name="PLoS ONE">
        <title>The glycobiome of the rumen bacterium Butyrivibrio proteoclasticus B316(T) highlights adaptation to a polysaccharide-rich environment.</title>
        <authorList>
            <person name="Kelly W.J."/>
            <person name="Leahy S.C."/>
            <person name="Altermann E."/>
            <person name="Yeoman C.J."/>
            <person name="Dunne J.C."/>
            <person name="Kong Z."/>
            <person name="Pacheco D.M."/>
            <person name="Li D."/>
            <person name="Noel S.J."/>
            <person name="Moon C.D."/>
            <person name="Cookson A.L."/>
            <person name="Attwood G.T."/>
        </authorList>
    </citation>
    <scope>NUCLEOTIDE SEQUENCE [LARGE SCALE GENOMIC DNA]</scope>
    <source>
        <strain evidence="4">ATCC 51982 / DSM 14932 / B316</strain>
    </source>
</reference>
<dbReference type="KEGG" id="bpb:bpr_I1233"/>
<sequence>MYSLQLMEQNMAADDKSNADNFIVDGFQFMSESDTQKASLDSSKIKLLQSRVKSSKPTDIKAVYEKAIENKIFKTPIGWGYLTGLRRKLLESGYADADLIPIPIDVSFSKHSALDNLSVKQRIKPQKQEKKLDFLKILSIICNIVLVILVILLFVIAATAESDNIINYKSNVTNRYASWEQDLKEREKKVREAEKRLGITDTSSYYEDTEIIDDNQED</sequence>
<gene>
    <name evidence="3" type="ordered locus">bpr_I1233</name>
</gene>
<dbReference type="STRING" id="515622.bpr_I1233"/>
<keyword evidence="1" id="KW-0175">Coiled coil</keyword>
<name>E0S2K5_BUTPB</name>
<keyword evidence="2" id="KW-0472">Membrane</keyword>
<feature type="transmembrane region" description="Helical" evidence="2">
    <location>
        <begin position="134"/>
        <end position="160"/>
    </location>
</feature>
<keyword evidence="2" id="KW-1133">Transmembrane helix</keyword>
<dbReference type="AlphaFoldDB" id="E0S2K5"/>
<dbReference type="HOGENOM" id="CLU_102516_0_0_9"/>
<dbReference type="EMBL" id="CP001810">
    <property type="protein sequence ID" value="ADL33972.1"/>
    <property type="molecule type" value="Genomic_DNA"/>
</dbReference>
<evidence type="ECO:0000313" key="3">
    <source>
        <dbReference type="EMBL" id="ADL33972.1"/>
    </source>
</evidence>
<dbReference type="eggNOG" id="ENOG5032UTX">
    <property type="taxonomic scope" value="Bacteria"/>
</dbReference>
<dbReference type="Proteomes" id="UP000001299">
    <property type="component" value="Chromosome 1"/>
</dbReference>
<feature type="coiled-coil region" evidence="1">
    <location>
        <begin position="169"/>
        <end position="196"/>
    </location>
</feature>
<evidence type="ECO:0000256" key="1">
    <source>
        <dbReference type="SAM" id="Coils"/>
    </source>
</evidence>
<protein>
    <submittedName>
        <fullName evidence="3">Uncharacterized protein</fullName>
    </submittedName>
</protein>
<organism evidence="3 4">
    <name type="scientific">Butyrivibrio proteoclasticus (strain ATCC 51982 / DSM 14932 / B316)</name>
    <name type="common">Clostridium proteoclasticum</name>
    <dbReference type="NCBI Taxonomy" id="515622"/>
    <lineage>
        <taxon>Bacteria</taxon>
        <taxon>Bacillati</taxon>
        <taxon>Bacillota</taxon>
        <taxon>Clostridia</taxon>
        <taxon>Lachnospirales</taxon>
        <taxon>Lachnospiraceae</taxon>
        <taxon>Butyrivibrio</taxon>
    </lineage>
</organism>
<keyword evidence="4" id="KW-1185">Reference proteome</keyword>
<proteinExistence type="predicted"/>
<evidence type="ECO:0000313" key="4">
    <source>
        <dbReference type="Proteomes" id="UP000001299"/>
    </source>
</evidence>
<accession>E0S2K5</accession>
<keyword evidence="2" id="KW-0812">Transmembrane</keyword>